<keyword evidence="3" id="KW-1185">Reference proteome</keyword>
<accession>A0A0N5AZZ9</accession>
<comment type="similarity">
    <text evidence="1">Belongs to the 3-beta-HSD family.</text>
</comment>
<dbReference type="WBParaSite" id="SMUV_0001058401-mRNA-1">
    <property type="protein sequence ID" value="SMUV_0001058401-mRNA-1"/>
    <property type="gene ID" value="SMUV_0001058401"/>
</dbReference>
<keyword evidence="1" id="KW-0560">Oxidoreductase</keyword>
<evidence type="ECO:0000256" key="1">
    <source>
        <dbReference type="RuleBase" id="RU004475"/>
    </source>
</evidence>
<dbReference type="SUPFAM" id="SSF51735">
    <property type="entry name" value="NAD(P)-binding Rossmann-fold domains"/>
    <property type="match status" value="1"/>
</dbReference>
<dbReference type="AlphaFoldDB" id="A0A0N5AZZ9"/>
<protein>
    <submittedName>
        <fullName evidence="4">3Beta_HSD domain-containing protein</fullName>
    </submittedName>
</protein>
<dbReference type="InterPro" id="IPR036291">
    <property type="entry name" value="NAD(P)-bd_dom_sf"/>
</dbReference>
<dbReference type="GO" id="GO:0016616">
    <property type="term" value="F:oxidoreductase activity, acting on the CH-OH group of donors, NAD or NADP as acceptor"/>
    <property type="evidence" value="ECO:0007669"/>
    <property type="project" value="InterPro"/>
</dbReference>
<dbReference type="GO" id="GO:0006694">
    <property type="term" value="P:steroid biosynthetic process"/>
    <property type="evidence" value="ECO:0007669"/>
    <property type="project" value="InterPro"/>
</dbReference>
<dbReference type="Gene3D" id="3.40.50.720">
    <property type="entry name" value="NAD(P)-binding Rossmann-like Domain"/>
    <property type="match status" value="1"/>
</dbReference>
<evidence type="ECO:0000313" key="4">
    <source>
        <dbReference type="WBParaSite" id="SMUV_0001058401-mRNA-1"/>
    </source>
</evidence>
<proteinExistence type="inferred from homology"/>
<organism evidence="3 4">
    <name type="scientific">Syphacia muris</name>
    <dbReference type="NCBI Taxonomy" id="451379"/>
    <lineage>
        <taxon>Eukaryota</taxon>
        <taxon>Metazoa</taxon>
        <taxon>Ecdysozoa</taxon>
        <taxon>Nematoda</taxon>
        <taxon>Chromadorea</taxon>
        <taxon>Rhabditida</taxon>
        <taxon>Spirurina</taxon>
        <taxon>Oxyuridomorpha</taxon>
        <taxon>Oxyuroidea</taxon>
        <taxon>Oxyuridae</taxon>
        <taxon>Syphacia</taxon>
    </lineage>
</organism>
<dbReference type="STRING" id="451379.A0A0N5AZZ9"/>
<dbReference type="PANTHER" id="PTHR43000">
    <property type="entry name" value="DTDP-D-GLUCOSE 4,6-DEHYDRATASE-RELATED"/>
    <property type="match status" value="1"/>
</dbReference>
<evidence type="ECO:0000313" key="3">
    <source>
        <dbReference type="Proteomes" id="UP000046393"/>
    </source>
</evidence>
<feature type="domain" description="3-beta hydroxysteroid dehydrogenase/isomerase" evidence="2">
    <location>
        <begin position="90"/>
        <end position="315"/>
    </location>
</feature>
<dbReference type="Pfam" id="PF01073">
    <property type="entry name" value="3Beta_HSD"/>
    <property type="match status" value="1"/>
</dbReference>
<evidence type="ECO:0000259" key="2">
    <source>
        <dbReference type="Pfam" id="PF01073"/>
    </source>
</evidence>
<dbReference type="InterPro" id="IPR002225">
    <property type="entry name" value="3Beta_OHSteriod_DH/Estase"/>
</dbReference>
<dbReference type="Proteomes" id="UP000046393">
    <property type="component" value="Unplaced"/>
</dbReference>
<name>A0A0N5AZZ9_9BILA</name>
<sequence>MAEVLLICGGNQPLAQHFIRYCQQNDTHICPISEIRTVDKLPFQQFLTQKISKKKFRNIDEEIFAAVQLVGSKIWKEYKFLGYECKIPVKHYQYDLCDECDELDQVFAGCTTVIYCARKNYEYLYTGTDQAEAYQRDNVQASFMTTKRLIKHGIKNLIFVGDAYGNLENCDNYGPSEQMHIQMPKTFILGAYGESIARAEQNVMKIVDEGKVNGISLRPVMLYGEGEKNLIGSMLKHCKSCGGCPNIRGDDRGNHQYIYAGNLAAIVYRCIECLRDDAKRYSGECIYCVDDTACTPFKNFIKSFMEVYQVPLKDETSYFTAFLSSVYKELLYKFGVGKSVAQLTFTAQRFLYGWTVGFSNRKLRLLLDFQPPIQQNEAIEKTLLWYRNNPNFLE</sequence>
<reference evidence="4" key="1">
    <citation type="submission" date="2017-02" db="UniProtKB">
        <authorList>
            <consortium name="WormBaseParasite"/>
        </authorList>
    </citation>
    <scope>IDENTIFICATION</scope>
</reference>